<evidence type="ECO:0000259" key="8">
    <source>
        <dbReference type="PROSITE" id="PS51144"/>
    </source>
</evidence>
<keyword evidence="7" id="KW-0732">Signal</keyword>
<name>A0A2G9CCB9_9BURK</name>
<gene>
    <name evidence="9" type="ORF">CS062_06155</name>
</gene>
<dbReference type="InterPro" id="IPR001148">
    <property type="entry name" value="CA_dom"/>
</dbReference>
<dbReference type="PROSITE" id="PS51144">
    <property type="entry name" value="ALPHA_CA_2"/>
    <property type="match status" value="1"/>
</dbReference>
<dbReference type="EMBL" id="PEOG01000013">
    <property type="protein sequence ID" value="PIM54053.1"/>
    <property type="molecule type" value="Genomic_DNA"/>
</dbReference>
<proteinExistence type="inferred from homology"/>
<feature type="domain" description="Alpha-carbonic anhydrase" evidence="8">
    <location>
        <begin position="29"/>
        <end position="251"/>
    </location>
</feature>
<dbReference type="GO" id="GO:0004089">
    <property type="term" value="F:carbonate dehydratase activity"/>
    <property type="evidence" value="ECO:0007669"/>
    <property type="project" value="UniProtKB-EC"/>
</dbReference>
<dbReference type="Proteomes" id="UP000231501">
    <property type="component" value="Unassembled WGS sequence"/>
</dbReference>
<evidence type="ECO:0000256" key="5">
    <source>
        <dbReference type="ARBA" id="ARBA00023239"/>
    </source>
</evidence>
<evidence type="ECO:0000256" key="4">
    <source>
        <dbReference type="ARBA" id="ARBA00022833"/>
    </source>
</evidence>
<feature type="signal peptide" evidence="7">
    <location>
        <begin position="1"/>
        <end position="24"/>
    </location>
</feature>
<evidence type="ECO:0000256" key="3">
    <source>
        <dbReference type="ARBA" id="ARBA00022723"/>
    </source>
</evidence>
<dbReference type="RefSeq" id="WP_099860570.1">
    <property type="nucleotide sequence ID" value="NZ_PEOG01000013.1"/>
</dbReference>
<comment type="caution">
    <text evidence="9">The sequence shown here is derived from an EMBL/GenBank/DDBJ whole genome shotgun (WGS) entry which is preliminary data.</text>
</comment>
<protein>
    <recommendedName>
        <fullName evidence="2">carbonic anhydrase</fullName>
        <ecNumber evidence="2">4.2.1.1</ecNumber>
    </recommendedName>
</protein>
<dbReference type="SMART" id="SM01057">
    <property type="entry name" value="Carb_anhydrase"/>
    <property type="match status" value="1"/>
</dbReference>
<dbReference type="InterPro" id="IPR023561">
    <property type="entry name" value="Carbonic_anhydrase_a-class"/>
</dbReference>
<accession>A0A2G9CCB9</accession>
<dbReference type="EC" id="4.2.1.1" evidence="2"/>
<keyword evidence="4" id="KW-0862">Zinc</keyword>
<dbReference type="GO" id="GO:0008270">
    <property type="term" value="F:zinc ion binding"/>
    <property type="evidence" value="ECO:0007669"/>
    <property type="project" value="InterPro"/>
</dbReference>
<dbReference type="Pfam" id="PF00194">
    <property type="entry name" value="Carb_anhydrase"/>
    <property type="match status" value="1"/>
</dbReference>
<dbReference type="CDD" id="cd03124">
    <property type="entry name" value="alpha_CA_prokaryotic_like"/>
    <property type="match status" value="1"/>
</dbReference>
<feature type="chain" id="PRO_5013896817" description="carbonic anhydrase" evidence="7">
    <location>
        <begin position="25"/>
        <end position="252"/>
    </location>
</feature>
<evidence type="ECO:0000313" key="9">
    <source>
        <dbReference type="EMBL" id="PIM54053.1"/>
    </source>
</evidence>
<dbReference type="InterPro" id="IPR036398">
    <property type="entry name" value="CA_dom_sf"/>
</dbReference>
<evidence type="ECO:0000256" key="1">
    <source>
        <dbReference type="ARBA" id="ARBA00010718"/>
    </source>
</evidence>
<dbReference type="InterPro" id="IPR041891">
    <property type="entry name" value="Alpha_CA_prokaryot-like"/>
</dbReference>
<dbReference type="OrthoDB" id="5327615at2"/>
<dbReference type="PANTHER" id="PTHR18952">
    <property type="entry name" value="CARBONIC ANHYDRASE"/>
    <property type="match status" value="1"/>
</dbReference>
<organism evidence="9 10">
    <name type="scientific">Roseateles chitinivorans</name>
    <dbReference type="NCBI Taxonomy" id="2917965"/>
    <lineage>
        <taxon>Bacteria</taxon>
        <taxon>Pseudomonadati</taxon>
        <taxon>Pseudomonadota</taxon>
        <taxon>Betaproteobacteria</taxon>
        <taxon>Burkholderiales</taxon>
        <taxon>Sphaerotilaceae</taxon>
        <taxon>Roseateles</taxon>
    </lineage>
</organism>
<dbReference type="SUPFAM" id="SSF51069">
    <property type="entry name" value="Carbonic anhydrase"/>
    <property type="match status" value="1"/>
</dbReference>
<dbReference type="AlphaFoldDB" id="A0A2G9CCB9"/>
<evidence type="ECO:0000313" key="10">
    <source>
        <dbReference type="Proteomes" id="UP000231501"/>
    </source>
</evidence>
<keyword evidence="5" id="KW-0456">Lyase</keyword>
<dbReference type="PANTHER" id="PTHR18952:SF265">
    <property type="entry name" value="CARBONIC ANHYDRASE"/>
    <property type="match status" value="1"/>
</dbReference>
<evidence type="ECO:0000256" key="6">
    <source>
        <dbReference type="ARBA" id="ARBA00048348"/>
    </source>
</evidence>
<comment type="catalytic activity">
    <reaction evidence="6">
        <text>hydrogencarbonate + H(+) = CO2 + H2O</text>
        <dbReference type="Rhea" id="RHEA:10748"/>
        <dbReference type="ChEBI" id="CHEBI:15377"/>
        <dbReference type="ChEBI" id="CHEBI:15378"/>
        <dbReference type="ChEBI" id="CHEBI:16526"/>
        <dbReference type="ChEBI" id="CHEBI:17544"/>
        <dbReference type="EC" id="4.2.1.1"/>
    </reaction>
</comment>
<keyword evidence="3" id="KW-0479">Metal-binding</keyword>
<keyword evidence="10" id="KW-1185">Reference proteome</keyword>
<reference evidence="9 10" key="1">
    <citation type="submission" date="2017-11" db="EMBL/GenBank/DDBJ databases">
        <title>Draft genome sequence of Mitsuaria sp. HWN-4.</title>
        <authorList>
            <person name="Gundlapally S.R."/>
        </authorList>
    </citation>
    <scope>NUCLEOTIDE SEQUENCE [LARGE SCALE GENOMIC DNA]</scope>
    <source>
        <strain evidence="9 10">HWN-4</strain>
    </source>
</reference>
<comment type="similarity">
    <text evidence="1">Belongs to the alpha-carbonic anhydrase family.</text>
</comment>
<evidence type="ECO:0000256" key="2">
    <source>
        <dbReference type="ARBA" id="ARBA00012925"/>
    </source>
</evidence>
<dbReference type="Gene3D" id="3.10.200.10">
    <property type="entry name" value="Alpha carbonic anhydrase"/>
    <property type="match status" value="1"/>
</dbReference>
<evidence type="ECO:0000256" key="7">
    <source>
        <dbReference type="SAM" id="SignalP"/>
    </source>
</evidence>
<sequence>MNLSARPLFAALSIGLLSSTLAVAASPASHWEYTGEKGAAHWSEVDPAFATCAMGHLQSPINIDHAVKADLPPLNFHYGSAAPTIWNNGHTVQVNLPAGNTLDVGGQTYELLQFHFHTPSEERIKGKSTPMVVHLVHKNAAGELGVVAVLIQAGAANAALTPVFQHLPRPGEKITVDALSLDLAALLPKTLGYYDFAGSLTTPPCSEGVHWMVLKTPATLSAAQIAAFRKLIGSNARPVQPLNGREVKESGD</sequence>